<accession>A0A1Y6G8K7</accession>
<keyword evidence="1" id="KW-0732">Signal</keyword>
<reference evidence="3" key="1">
    <citation type="submission" date="2017-04" db="EMBL/GenBank/DDBJ databases">
        <authorList>
            <person name="Varghese N."/>
            <person name="Submissions S."/>
        </authorList>
    </citation>
    <scope>NUCLEOTIDE SEQUENCE [LARGE SCALE GENOMIC DNA]</scope>
</reference>
<protein>
    <submittedName>
        <fullName evidence="2">Uncharacterized protein</fullName>
    </submittedName>
</protein>
<feature type="signal peptide" evidence="1">
    <location>
        <begin position="1"/>
        <end position="22"/>
    </location>
</feature>
<dbReference type="AlphaFoldDB" id="A0A1Y6G8K7"/>
<proteinExistence type="predicted"/>
<evidence type="ECO:0000313" key="3">
    <source>
        <dbReference type="Proteomes" id="UP000194474"/>
    </source>
</evidence>
<organism evidence="2 3">
    <name type="scientific">Devosia lucknowensis</name>
    <dbReference type="NCBI Taxonomy" id="1096929"/>
    <lineage>
        <taxon>Bacteria</taxon>
        <taxon>Pseudomonadati</taxon>
        <taxon>Pseudomonadota</taxon>
        <taxon>Alphaproteobacteria</taxon>
        <taxon>Hyphomicrobiales</taxon>
        <taxon>Devosiaceae</taxon>
        <taxon>Devosia</taxon>
    </lineage>
</organism>
<dbReference type="Proteomes" id="UP000194474">
    <property type="component" value="Unassembled WGS sequence"/>
</dbReference>
<dbReference type="OrthoDB" id="8379873at2"/>
<feature type="chain" id="PRO_5012464291" evidence="1">
    <location>
        <begin position="23"/>
        <end position="169"/>
    </location>
</feature>
<gene>
    <name evidence="2" type="ORF">SAMN06295905_3382</name>
</gene>
<evidence type="ECO:0000256" key="1">
    <source>
        <dbReference type="SAM" id="SignalP"/>
    </source>
</evidence>
<keyword evidence="3" id="KW-1185">Reference proteome</keyword>
<dbReference type="RefSeq" id="WP_086471698.1">
    <property type="nucleotide sequence ID" value="NZ_FXWK01000002.1"/>
</dbReference>
<name>A0A1Y6G8K7_9HYPH</name>
<sequence>MKALRRVISVICLLLASPGAVGAMPIDLSVERLFDLCASASVAAAAKTGDQLGWERLAEAEIEDWRAGFVAHNGGSVELVGWKRVRDGKAETTSFWIATGPNAHKGCTYGTEDAASFLDALTEWLGEPDSLEEYDDVEAVTAWWERDDGEYSFSQVGASASVLIKPNWP</sequence>
<dbReference type="EMBL" id="FXWK01000002">
    <property type="protein sequence ID" value="SMQ86084.1"/>
    <property type="molecule type" value="Genomic_DNA"/>
</dbReference>
<evidence type="ECO:0000313" key="2">
    <source>
        <dbReference type="EMBL" id="SMQ86084.1"/>
    </source>
</evidence>